<organism evidence="2 3">
    <name type="scientific">[Ruminococcus] torques</name>
    <dbReference type="NCBI Taxonomy" id="33039"/>
    <lineage>
        <taxon>Bacteria</taxon>
        <taxon>Bacillati</taxon>
        <taxon>Bacillota</taxon>
        <taxon>Clostridia</taxon>
        <taxon>Lachnospirales</taxon>
        <taxon>Lachnospiraceae</taxon>
        <taxon>Mediterraneibacter</taxon>
    </lineage>
</organism>
<evidence type="ECO:0000256" key="1">
    <source>
        <dbReference type="SAM" id="MobiDB-lite"/>
    </source>
</evidence>
<reference evidence="2 3" key="1">
    <citation type="submission" date="2015-09" db="EMBL/GenBank/DDBJ databases">
        <authorList>
            <consortium name="Pathogen Informatics"/>
        </authorList>
    </citation>
    <scope>NUCLEOTIDE SEQUENCE [LARGE SCALE GENOMIC DNA]</scope>
    <source>
        <strain evidence="2 3">2789STDY5834889</strain>
    </source>
</reference>
<feature type="compositionally biased region" description="Acidic residues" evidence="1">
    <location>
        <begin position="174"/>
        <end position="188"/>
    </location>
</feature>
<dbReference type="EMBL" id="CZBX01000003">
    <property type="protein sequence ID" value="CUQ83655.1"/>
    <property type="molecule type" value="Genomic_DNA"/>
</dbReference>
<dbReference type="InterPro" id="IPR043756">
    <property type="entry name" value="DUF5702"/>
</dbReference>
<evidence type="ECO:0000313" key="2">
    <source>
        <dbReference type="EMBL" id="CUQ83655.1"/>
    </source>
</evidence>
<protein>
    <submittedName>
        <fullName evidence="2">Uncharacterized protein</fullName>
    </submittedName>
</protein>
<name>A0A174Z8I8_9FIRM</name>
<gene>
    <name evidence="2" type="ORF">ERS852502_00746</name>
</gene>
<dbReference type="Pfam" id="PF18960">
    <property type="entry name" value="DUF5702"/>
    <property type="match status" value="1"/>
</dbReference>
<accession>A0A174Z8I8</accession>
<feature type="region of interest" description="Disordered" evidence="1">
    <location>
        <begin position="166"/>
        <end position="188"/>
    </location>
</feature>
<evidence type="ECO:0000313" key="3">
    <source>
        <dbReference type="Proteomes" id="UP000078383"/>
    </source>
</evidence>
<sequence>MRSVKGEITVFLSLSFTLLLSFIFGILESAVIQGSKNLSRIDTDRAIYSVFGEYHQELMEQYHVLGIDLGYRTGNYEEENLIQRLHYYNSGSTDHQIKGIQYLTDQSGQAFREQVLAYMEQRYGMDLVKKFTGTTEKWEQTETEEFDMEKKTDEMTDAMERVNDSLDASGSQTEGEDVEEGPSLPDEENPFRIMQKIKKEGILSVVIPKGKKVSEKSVDLSGQASKRTLKKGYGTFPTRKGLDQTTEKLLYNEYLLKTFGYAFRQDSEQSEGTDESGEKEWQSDRSDALAYELEYILQGKGSDKENLESVLFRLFLLRISGNYGCLAKDMGRVAEAEALAVTISALLLMPEAVEALKQMILVAWAGGESVMDLRCLLDGRKVPLVKSADKWVVSLSQLPLLLTDGGSVRGNDSGEGVGYSDYIRMFLFLKSVPEITMRTLDCVEEALHSKHILFQADQCVTKLEIQNKIIVYKNLNYQYPVYFGYE</sequence>
<dbReference type="Proteomes" id="UP000078383">
    <property type="component" value="Unassembled WGS sequence"/>
</dbReference>
<dbReference type="AlphaFoldDB" id="A0A174Z8I8"/>
<proteinExistence type="predicted"/>